<dbReference type="AlphaFoldDB" id="A0A2G8RSI8"/>
<dbReference type="OrthoDB" id="2758274at2759"/>
<dbReference type="Proteomes" id="UP000230002">
    <property type="component" value="Unassembled WGS sequence"/>
</dbReference>
<feature type="domain" description="C2H2-type" evidence="2">
    <location>
        <begin position="33"/>
        <end position="62"/>
    </location>
</feature>
<dbReference type="PROSITE" id="PS50157">
    <property type="entry name" value="ZINC_FINGER_C2H2_2"/>
    <property type="match status" value="1"/>
</dbReference>
<dbReference type="InterPro" id="IPR013087">
    <property type="entry name" value="Znf_C2H2_type"/>
</dbReference>
<organism evidence="3 4">
    <name type="scientific">Ganoderma sinense ZZ0214-1</name>
    <dbReference type="NCBI Taxonomy" id="1077348"/>
    <lineage>
        <taxon>Eukaryota</taxon>
        <taxon>Fungi</taxon>
        <taxon>Dikarya</taxon>
        <taxon>Basidiomycota</taxon>
        <taxon>Agaricomycotina</taxon>
        <taxon>Agaricomycetes</taxon>
        <taxon>Polyporales</taxon>
        <taxon>Polyporaceae</taxon>
        <taxon>Ganoderma</taxon>
    </lineage>
</organism>
<dbReference type="PROSITE" id="PS00028">
    <property type="entry name" value="ZINC_FINGER_C2H2_1"/>
    <property type="match status" value="1"/>
</dbReference>
<reference evidence="3 4" key="1">
    <citation type="journal article" date="2015" name="Sci. Rep.">
        <title>Chromosome-level genome map provides insights into diverse defense mechanisms in the medicinal fungus Ganoderma sinense.</title>
        <authorList>
            <person name="Zhu Y."/>
            <person name="Xu J."/>
            <person name="Sun C."/>
            <person name="Zhou S."/>
            <person name="Xu H."/>
            <person name="Nelson D.R."/>
            <person name="Qian J."/>
            <person name="Song J."/>
            <person name="Luo H."/>
            <person name="Xiang L."/>
            <person name="Li Y."/>
            <person name="Xu Z."/>
            <person name="Ji A."/>
            <person name="Wang L."/>
            <person name="Lu S."/>
            <person name="Hayward A."/>
            <person name="Sun W."/>
            <person name="Li X."/>
            <person name="Schwartz D.C."/>
            <person name="Wang Y."/>
            <person name="Chen S."/>
        </authorList>
    </citation>
    <scope>NUCLEOTIDE SEQUENCE [LARGE SCALE GENOMIC DNA]</scope>
    <source>
        <strain evidence="3 4">ZZ0214-1</strain>
    </source>
</reference>
<dbReference type="EMBL" id="AYKW01000067">
    <property type="protein sequence ID" value="PIL24464.1"/>
    <property type="molecule type" value="Genomic_DNA"/>
</dbReference>
<evidence type="ECO:0000313" key="4">
    <source>
        <dbReference type="Proteomes" id="UP000230002"/>
    </source>
</evidence>
<keyword evidence="1" id="KW-0862">Zinc</keyword>
<name>A0A2G8RSI8_9APHY</name>
<keyword evidence="4" id="KW-1185">Reference proteome</keyword>
<keyword evidence="1" id="KW-0863">Zinc-finger</keyword>
<keyword evidence="1" id="KW-0479">Metal-binding</keyword>
<gene>
    <name evidence="3" type="ORF">GSI_14218</name>
</gene>
<sequence>MSPVKCLECGLIWPSKNKAGGHKPGATAHKLAYACITCSVTFTKCKDLHSHEAAARHKPPQDLGPVMAAAQAAAERGSRAACTALASASGPSHAPAPSWEDDADADSDAGGYSCPVCYMEFETQDILTDHVSSTLPCAACMSCLDPFQTLEDHYWESDNHPKCRPCALGFENQAAWTAHQATCAIAPLRKSNVNNSPSKSAGAGRPWQVRVRACGIAIAGRGRLRPSSRRREYHIKMVRWGMLWEVEGVEGGGVLREVQICTQPEVQREEGACLQLAGQEDSGQVQHVGGYDSIDNIASMKKTSGRQSCGLD</sequence>
<comment type="caution">
    <text evidence="3">The sequence shown here is derived from an EMBL/GenBank/DDBJ whole genome shotgun (WGS) entry which is preliminary data.</text>
</comment>
<proteinExistence type="predicted"/>
<accession>A0A2G8RSI8</accession>
<dbReference type="STRING" id="1077348.A0A2G8RSI8"/>
<evidence type="ECO:0000256" key="1">
    <source>
        <dbReference type="PROSITE-ProRule" id="PRU00042"/>
    </source>
</evidence>
<protein>
    <submittedName>
        <fullName evidence="3">Transcription factor</fullName>
    </submittedName>
</protein>
<evidence type="ECO:0000313" key="3">
    <source>
        <dbReference type="EMBL" id="PIL24464.1"/>
    </source>
</evidence>
<dbReference type="GO" id="GO:0008270">
    <property type="term" value="F:zinc ion binding"/>
    <property type="evidence" value="ECO:0007669"/>
    <property type="project" value="UniProtKB-KW"/>
</dbReference>
<evidence type="ECO:0000259" key="2">
    <source>
        <dbReference type="PROSITE" id="PS50157"/>
    </source>
</evidence>